<reference evidence="1" key="1">
    <citation type="journal article" date="2014" name="Front. Microbiol.">
        <title>High frequency of phylogenetically diverse reductive dehalogenase-homologous genes in deep subseafloor sedimentary metagenomes.</title>
        <authorList>
            <person name="Kawai M."/>
            <person name="Futagami T."/>
            <person name="Toyoda A."/>
            <person name="Takaki Y."/>
            <person name="Nishi S."/>
            <person name="Hori S."/>
            <person name="Arai W."/>
            <person name="Tsubouchi T."/>
            <person name="Morono Y."/>
            <person name="Uchiyama I."/>
            <person name="Ito T."/>
            <person name="Fujiyama A."/>
            <person name="Inagaki F."/>
            <person name="Takami H."/>
        </authorList>
    </citation>
    <scope>NUCLEOTIDE SEQUENCE</scope>
    <source>
        <strain evidence="1">Expedition CK06-06</strain>
    </source>
</reference>
<evidence type="ECO:0000313" key="1">
    <source>
        <dbReference type="EMBL" id="GAI98583.1"/>
    </source>
</evidence>
<comment type="caution">
    <text evidence="1">The sequence shown here is derived from an EMBL/GenBank/DDBJ whole genome shotgun (WGS) entry which is preliminary data.</text>
</comment>
<feature type="non-terminal residue" evidence="1">
    <location>
        <position position="97"/>
    </location>
</feature>
<sequence>MAYEKTCAGALAALEDMRAVAWAYGDDAEDAAYLASVQVLIGKPLLAIPHLVDSCYAAARGIKNHAGLVEPFYPLSPLEWYLTHGCIEATVTWKAIC</sequence>
<gene>
    <name evidence="1" type="ORF">S12H4_41114</name>
</gene>
<organism evidence="1">
    <name type="scientific">marine sediment metagenome</name>
    <dbReference type="NCBI Taxonomy" id="412755"/>
    <lineage>
        <taxon>unclassified sequences</taxon>
        <taxon>metagenomes</taxon>
        <taxon>ecological metagenomes</taxon>
    </lineage>
</organism>
<protein>
    <submittedName>
        <fullName evidence="1">Uncharacterized protein</fullName>
    </submittedName>
</protein>
<name>X1T069_9ZZZZ</name>
<dbReference type="AlphaFoldDB" id="X1T069"/>
<dbReference type="EMBL" id="BARW01025019">
    <property type="protein sequence ID" value="GAI98583.1"/>
    <property type="molecule type" value="Genomic_DNA"/>
</dbReference>
<proteinExistence type="predicted"/>
<accession>X1T069</accession>